<dbReference type="GO" id="GO:0004803">
    <property type="term" value="F:transposase activity"/>
    <property type="evidence" value="ECO:0007669"/>
    <property type="project" value="InterPro"/>
</dbReference>
<dbReference type="Pfam" id="PF01609">
    <property type="entry name" value="DDE_Tnp_1"/>
    <property type="match status" value="1"/>
</dbReference>
<evidence type="ECO:0000313" key="2">
    <source>
        <dbReference type="EMBL" id="OAA90035.1"/>
    </source>
</evidence>
<dbReference type="Gene3D" id="3.90.350.10">
    <property type="entry name" value="Transposase Inhibitor Protein From Tn5, Chain A, domain 1"/>
    <property type="match status" value="1"/>
</dbReference>
<proteinExistence type="predicted"/>
<dbReference type="InterPro" id="IPR012337">
    <property type="entry name" value="RNaseH-like_sf"/>
</dbReference>
<comment type="caution">
    <text evidence="2">The sequence shown here is derived from an EMBL/GenBank/DDBJ whole genome shotgun (WGS) entry which is preliminary data.</text>
</comment>
<dbReference type="GO" id="GO:0006313">
    <property type="term" value="P:DNA transposition"/>
    <property type="evidence" value="ECO:0007669"/>
    <property type="project" value="InterPro"/>
</dbReference>
<sequence length="259" mass="30695">MVYIVVGIVLSKSVVLSEISEKLKNDYTEAGEASKIKRIFRFLTSPIIKSDYLYYNFIAEVMKKYIKRSNNNKLIIIFDHTTIEDKFLILQFSLKVGKRVVPLWYKIFKYKEKGSKSFKHIKQGIKELNDIFASYNYEVILLVDRGFKSIDLFRFIDELGWKYCIRCTNDMLVKIEKNEKIKYLRDIKPLKKSVKKFNKILLSAEEYVCNLAVCKAEEAEDTWYLVTNMSSKRAVNEYKKRFDIEEMFRDLKSSGFNME</sequence>
<organism evidence="2 3">
    <name type="scientific">Clostridium ljungdahlii</name>
    <dbReference type="NCBI Taxonomy" id="1538"/>
    <lineage>
        <taxon>Bacteria</taxon>
        <taxon>Bacillati</taxon>
        <taxon>Bacillota</taxon>
        <taxon>Clostridia</taxon>
        <taxon>Eubacteriales</taxon>
        <taxon>Clostridiaceae</taxon>
        <taxon>Clostridium</taxon>
    </lineage>
</organism>
<dbReference type="PATRIC" id="fig|1538.10.peg.2068"/>
<dbReference type="OrthoDB" id="468082at2"/>
<dbReference type="Proteomes" id="UP000077407">
    <property type="component" value="Unassembled WGS sequence"/>
</dbReference>
<evidence type="ECO:0000259" key="1">
    <source>
        <dbReference type="Pfam" id="PF01609"/>
    </source>
</evidence>
<feature type="domain" description="Transposase IS4-like" evidence="1">
    <location>
        <begin position="102"/>
        <end position="257"/>
    </location>
</feature>
<dbReference type="SUPFAM" id="SSF53098">
    <property type="entry name" value="Ribonuclease H-like"/>
    <property type="match status" value="1"/>
</dbReference>
<dbReference type="AlphaFoldDB" id="A0A162J445"/>
<protein>
    <submittedName>
        <fullName evidence="2">Transposase DDE domain protein</fullName>
    </submittedName>
</protein>
<name>A0A162J445_9CLOT</name>
<evidence type="ECO:0000313" key="3">
    <source>
        <dbReference type="Proteomes" id="UP000077407"/>
    </source>
</evidence>
<dbReference type="EMBL" id="LITT01000013">
    <property type="protein sequence ID" value="OAA90035.1"/>
    <property type="molecule type" value="Genomic_DNA"/>
</dbReference>
<accession>A0A162J445</accession>
<dbReference type="GO" id="GO:0003677">
    <property type="term" value="F:DNA binding"/>
    <property type="evidence" value="ECO:0007669"/>
    <property type="project" value="InterPro"/>
</dbReference>
<dbReference type="RefSeq" id="WP_063555141.1">
    <property type="nucleotide sequence ID" value="NZ_LITT01000013.1"/>
</dbReference>
<dbReference type="PANTHER" id="PTHR35404:SF8">
    <property type="entry name" value="TRANSPOSASE OF TN10"/>
    <property type="match status" value="1"/>
</dbReference>
<reference evidence="2 3" key="1">
    <citation type="journal article" date="2015" name="Biotechnol. Bioeng.">
        <title>Genome sequence and phenotypic characterization of Caulobacter segnis.</title>
        <authorList>
            <person name="Patel S."/>
            <person name="Fletcher B."/>
            <person name="Scott D.C."/>
            <person name="Ely B."/>
        </authorList>
    </citation>
    <scope>NUCLEOTIDE SEQUENCE [LARGE SCALE GENOMIC DNA]</scope>
    <source>
        <strain evidence="2 3">ERI-2</strain>
    </source>
</reference>
<dbReference type="InterPro" id="IPR002559">
    <property type="entry name" value="Transposase_11"/>
</dbReference>
<gene>
    <name evidence="2" type="ORF">WY13_01625</name>
</gene>
<dbReference type="PANTHER" id="PTHR35404">
    <property type="entry name" value="TRANSPOSASE OF TN10"/>
    <property type="match status" value="1"/>
</dbReference>